<keyword evidence="3" id="KW-1185">Reference proteome</keyword>
<evidence type="ECO:0000259" key="1">
    <source>
        <dbReference type="Pfam" id="PF25888"/>
    </source>
</evidence>
<dbReference type="InterPro" id="IPR058660">
    <property type="entry name" value="WHD_DnaB"/>
</dbReference>
<accession>A0ABN0RHB5</accession>
<protein>
    <submittedName>
        <fullName evidence="2">Chromosome replication initiation / membrane attachment protein DnaB</fullName>
    </submittedName>
</protein>
<organism evidence="2 3">
    <name type="scientific">Listeria floridensis FSL S10-1187</name>
    <dbReference type="NCBI Taxonomy" id="1265817"/>
    <lineage>
        <taxon>Bacteria</taxon>
        <taxon>Bacillati</taxon>
        <taxon>Bacillota</taxon>
        <taxon>Bacilli</taxon>
        <taxon>Bacillales</taxon>
        <taxon>Listeriaceae</taxon>
        <taxon>Listeria</taxon>
    </lineage>
</organism>
<dbReference type="EMBL" id="AODF01000006">
    <property type="protein sequence ID" value="EUJ33260.1"/>
    <property type="molecule type" value="Genomic_DNA"/>
</dbReference>
<name>A0ABN0RHB5_9LIST</name>
<evidence type="ECO:0000313" key="3">
    <source>
        <dbReference type="Proteomes" id="UP000019249"/>
    </source>
</evidence>
<dbReference type="Proteomes" id="UP000019249">
    <property type="component" value="Unassembled WGS sequence"/>
</dbReference>
<evidence type="ECO:0000313" key="2">
    <source>
        <dbReference type="EMBL" id="EUJ33260.1"/>
    </source>
</evidence>
<feature type="domain" description="Replicative helicase loading/DNA remodeling protein DnaB N-terminal winged helix" evidence="1">
    <location>
        <begin position="3"/>
        <end position="149"/>
    </location>
</feature>
<dbReference type="Pfam" id="PF25888">
    <property type="entry name" value="WHD_DnaB"/>
    <property type="match status" value="1"/>
</dbReference>
<gene>
    <name evidence="2" type="ORF">MFLO_03950</name>
</gene>
<comment type="caution">
    <text evidence="2">The sequence shown here is derived from an EMBL/GenBank/DDBJ whole genome shotgun (WGS) entry which is preliminary data.</text>
</comment>
<reference evidence="2 3" key="1">
    <citation type="journal article" date="2014" name="Int. J. Syst. Evol. Microbiol.">
        <title>Listeria floridensis sp. nov., Listeria aquatica sp. nov., Listeria cornellensis sp. nov., Listeria riparia sp. nov. and Listeria grandensis sp. nov., from agricultural and natural environments.</title>
        <authorList>
            <person name="den Bakker H.C."/>
            <person name="Warchocki S."/>
            <person name="Wright E.M."/>
            <person name="Allred A.F."/>
            <person name="Ahlstrom C."/>
            <person name="Manuel C.S."/>
            <person name="Stasiewicz M.J."/>
            <person name="Burrell A."/>
            <person name="Roof S."/>
            <person name="Strawn L."/>
            <person name="Fortes E.D."/>
            <person name="Nightingale K.K."/>
            <person name="Kephart D."/>
            <person name="Wiedmann M."/>
        </authorList>
    </citation>
    <scope>NUCLEOTIDE SEQUENCE [LARGE SCALE GENOMIC DNA]</scope>
    <source>
        <strain evidence="2 3">FSL S10-1187</strain>
    </source>
</reference>
<proteinExistence type="predicted"/>
<sequence length="157" mass="18336">MRTFQKSGSDAQYFVYQLLAPLNPKQFFQDGLLNIYLFSQVGNRRYQLLQQMFSDNSFDSTGYSELTRSFQDVFAPFRGGMETPRIEEQSEYVEPKPQAPIKLDAIDFDWTYFYNLLSPNMLSRNQITEEVADTILKMHAIYQIDEAEMPSFFVPCS</sequence>